<protein>
    <submittedName>
        <fullName evidence="3">Uncharacterized protein</fullName>
    </submittedName>
</protein>
<dbReference type="Proteomes" id="UP001497457">
    <property type="component" value="Chromosome 36b"/>
</dbReference>
<evidence type="ECO:0000313" key="4">
    <source>
        <dbReference type="Proteomes" id="UP001497457"/>
    </source>
</evidence>
<organism evidence="3 4">
    <name type="scientific">Urochloa decumbens</name>
    <dbReference type="NCBI Taxonomy" id="240449"/>
    <lineage>
        <taxon>Eukaryota</taxon>
        <taxon>Viridiplantae</taxon>
        <taxon>Streptophyta</taxon>
        <taxon>Embryophyta</taxon>
        <taxon>Tracheophyta</taxon>
        <taxon>Spermatophyta</taxon>
        <taxon>Magnoliopsida</taxon>
        <taxon>Liliopsida</taxon>
        <taxon>Poales</taxon>
        <taxon>Poaceae</taxon>
        <taxon>PACMAD clade</taxon>
        <taxon>Panicoideae</taxon>
        <taxon>Panicodae</taxon>
        <taxon>Paniceae</taxon>
        <taxon>Melinidinae</taxon>
        <taxon>Urochloa</taxon>
    </lineage>
</organism>
<gene>
    <name evidence="3" type="ORF">URODEC1_LOCUS92710</name>
</gene>
<dbReference type="InterPro" id="IPR036770">
    <property type="entry name" value="Ankyrin_rpt-contain_sf"/>
</dbReference>
<dbReference type="PROSITE" id="PS50005">
    <property type="entry name" value="TPR"/>
    <property type="match status" value="1"/>
</dbReference>
<reference evidence="4" key="1">
    <citation type="submission" date="2024-06" db="EMBL/GenBank/DDBJ databases">
        <authorList>
            <person name="Ryan C."/>
        </authorList>
    </citation>
    <scope>NUCLEOTIDE SEQUENCE [LARGE SCALE GENOMIC DNA]</scope>
</reference>
<evidence type="ECO:0000313" key="3">
    <source>
        <dbReference type="EMBL" id="CAL5052428.1"/>
    </source>
</evidence>
<dbReference type="SMART" id="SM00248">
    <property type="entry name" value="ANK"/>
    <property type="match status" value="6"/>
</dbReference>
<dbReference type="InterPro" id="IPR011990">
    <property type="entry name" value="TPR-like_helical_dom_sf"/>
</dbReference>
<dbReference type="SUPFAM" id="SSF48403">
    <property type="entry name" value="Ankyrin repeat"/>
    <property type="match status" value="1"/>
</dbReference>
<reference evidence="3 4" key="2">
    <citation type="submission" date="2024-10" db="EMBL/GenBank/DDBJ databases">
        <authorList>
            <person name="Ryan C."/>
        </authorList>
    </citation>
    <scope>NUCLEOTIDE SEQUENCE [LARGE SCALE GENOMIC DNA]</scope>
</reference>
<keyword evidence="4" id="KW-1185">Reference proteome</keyword>
<feature type="repeat" description="ANK" evidence="1">
    <location>
        <begin position="202"/>
        <end position="234"/>
    </location>
</feature>
<dbReference type="PRINTS" id="PR01415">
    <property type="entry name" value="ANKYRIN"/>
</dbReference>
<keyword evidence="1" id="KW-0040">ANK repeat</keyword>
<keyword evidence="2" id="KW-0802">TPR repeat</keyword>
<accession>A0ABC9E7M1</accession>
<name>A0ABC9E7M1_9POAL</name>
<dbReference type="InterPro" id="IPR019734">
    <property type="entry name" value="TPR_rpt"/>
</dbReference>
<feature type="repeat" description="ANK" evidence="1">
    <location>
        <begin position="104"/>
        <end position="136"/>
    </location>
</feature>
<dbReference type="PANTHER" id="PTHR46224">
    <property type="entry name" value="ANKYRIN REPEAT FAMILY PROTEIN"/>
    <property type="match status" value="1"/>
</dbReference>
<evidence type="ECO:0000256" key="2">
    <source>
        <dbReference type="PROSITE-ProRule" id="PRU00339"/>
    </source>
</evidence>
<dbReference type="PROSITE" id="PS50088">
    <property type="entry name" value="ANK_REPEAT"/>
    <property type="match status" value="4"/>
</dbReference>
<dbReference type="Pfam" id="PF12796">
    <property type="entry name" value="Ank_2"/>
    <property type="match status" value="2"/>
</dbReference>
<dbReference type="AlphaFoldDB" id="A0ABC9E7M1"/>
<dbReference type="Gene3D" id="1.25.40.10">
    <property type="entry name" value="Tetratricopeptide repeat domain"/>
    <property type="match status" value="1"/>
</dbReference>
<sequence length="444" mass="48327">METLLVLHRRRRRLPSDSDSDSDSSSIDRKTEDALIKAAIDGDLAGFKGIIKSLGVGNADGAAIFSINKDDFGVLHCAARWGHLEVCKYLVEELGGDVNMPAAEGVTPFMASVEKGDVSIVNYFLDHGGDPMKADIRGRTVLHHAVITGCCKVIEFLLSRGVPVDMDFGRGTPLYLAVHCEEDKIVKILLDHHANPSTLVAGVSTPLMVAVLHRSLNCMKLLIEAGADVNGKGSIVSPLVIATLRGGCTDFIQFLLDAGADPNISDDLGRLPIELAAFYDCREEVEMLFPLTSPIPNVPNWSVDGVISHAKAKLSNAKLMVEGRKTMIKSEAGKAFQRKDYVMALALYDSAIKLAPDATLYSDRSLCKAKMGDGEGALLDARQCRMMRPDWAEACYRLAAAHIVLEDFEQAAEAILEAEELDPETEDFEIELRKVREALTRVSC</sequence>
<proteinExistence type="predicted"/>
<dbReference type="InterPro" id="IPR051616">
    <property type="entry name" value="Cul2-RING_E3_ligase_SR"/>
</dbReference>
<dbReference type="EMBL" id="OZ075146">
    <property type="protein sequence ID" value="CAL5052428.1"/>
    <property type="molecule type" value="Genomic_DNA"/>
</dbReference>
<dbReference type="PROSITE" id="PS50297">
    <property type="entry name" value="ANK_REP_REGION"/>
    <property type="match status" value="3"/>
</dbReference>
<feature type="repeat" description="ANK" evidence="1">
    <location>
        <begin position="137"/>
        <end position="169"/>
    </location>
</feature>
<dbReference type="InterPro" id="IPR002110">
    <property type="entry name" value="Ankyrin_rpt"/>
</dbReference>
<feature type="repeat" description="TPR" evidence="2">
    <location>
        <begin position="392"/>
        <end position="425"/>
    </location>
</feature>
<dbReference type="SUPFAM" id="SSF48452">
    <property type="entry name" value="TPR-like"/>
    <property type="match status" value="1"/>
</dbReference>
<feature type="repeat" description="ANK" evidence="1">
    <location>
        <begin position="234"/>
        <end position="267"/>
    </location>
</feature>
<dbReference type="Gene3D" id="1.25.40.20">
    <property type="entry name" value="Ankyrin repeat-containing domain"/>
    <property type="match status" value="2"/>
</dbReference>
<dbReference type="SMART" id="SM00028">
    <property type="entry name" value="TPR"/>
    <property type="match status" value="2"/>
</dbReference>
<evidence type="ECO:0000256" key="1">
    <source>
        <dbReference type="PROSITE-ProRule" id="PRU00023"/>
    </source>
</evidence>
<dbReference type="PANTHER" id="PTHR46224:SF10">
    <property type="entry name" value="OS01G0189100 PROTEIN"/>
    <property type="match status" value="1"/>
</dbReference>
<dbReference type="Pfam" id="PF00023">
    <property type="entry name" value="Ank"/>
    <property type="match status" value="1"/>
</dbReference>